<keyword evidence="3" id="KW-1185">Reference proteome</keyword>
<evidence type="ECO:0000313" key="3">
    <source>
        <dbReference type="Proteomes" id="UP000037822"/>
    </source>
</evidence>
<organism evidence="2 3">
    <name type="scientific">Bosea vaviloviae</name>
    <dbReference type="NCBI Taxonomy" id="1526658"/>
    <lineage>
        <taxon>Bacteria</taxon>
        <taxon>Pseudomonadati</taxon>
        <taxon>Pseudomonadota</taxon>
        <taxon>Alphaproteobacteria</taxon>
        <taxon>Hyphomicrobiales</taxon>
        <taxon>Boseaceae</taxon>
        <taxon>Bosea</taxon>
    </lineage>
</organism>
<name>A0A0N0MBE0_9HYPH</name>
<sequence length="220" mass="23990">MSEIFDTIEALPRTRGYIGYVAEQIDAHFELEFRLDMAATRQSAEAALLRNPHDASALALLSWVGQLEANPPLEPVKLGTLSETIFRERRDRKKAGTYVQPADTRRALVDALQTREPSSPEAAPPPLRQTDIQNVSPVPRAMSVSDPADQTEPVSPGPAGGEHASVTISNGRSAVTPSHTPDCTTSGDEVDPSYSLLNLGRGFDVERIDEKRPVRPRKLS</sequence>
<feature type="region of interest" description="Disordered" evidence="1">
    <location>
        <begin position="112"/>
        <end position="220"/>
    </location>
</feature>
<reference evidence="2 3" key="1">
    <citation type="submission" date="2015-07" db="EMBL/GenBank/DDBJ databases">
        <title>Whole genome sequencing of Bosea vaviloviae isolated from cave pool.</title>
        <authorList>
            <person name="Tan N.E.H."/>
            <person name="Lee Y.P."/>
            <person name="Gan H.M."/>
            <person name="Barton H."/>
            <person name="Savka M.A."/>
        </authorList>
    </citation>
    <scope>NUCLEOTIDE SEQUENCE [LARGE SCALE GENOMIC DNA]</scope>
    <source>
        <strain evidence="2 3">SD260</strain>
    </source>
</reference>
<gene>
    <name evidence="2" type="ORF">AE618_11290</name>
</gene>
<dbReference type="PATRIC" id="fig|1526658.3.peg.2567"/>
<dbReference type="RefSeq" id="WP_054209165.1">
    <property type="nucleotide sequence ID" value="NZ_LGSZ01000037.1"/>
</dbReference>
<proteinExistence type="predicted"/>
<protein>
    <submittedName>
        <fullName evidence="2">Uncharacterized protein</fullName>
    </submittedName>
</protein>
<evidence type="ECO:0000313" key="2">
    <source>
        <dbReference type="EMBL" id="KPH80805.1"/>
    </source>
</evidence>
<dbReference type="Proteomes" id="UP000037822">
    <property type="component" value="Unassembled WGS sequence"/>
</dbReference>
<feature type="compositionally biased region" description="Polar residues" evidence="1">
    <location>
        <begin position="166"/>
        <end position="187"/>
    </location>
</feature>
<dbReference type="AlphaFoldDB" id="A0A0N0MBE0"/>
<feature type="compositionally biased region" description="Basic and acidic residues" evidence="1">
    <location>
        <begin position="203"/>
        <end position="213"/>
    </location>
</feature>
<dbReference type="EMBL" id="LGSZ01000037">
    <property type="protein sequence ID" value="KPH80805.1"/>
    <property type="molecule type" value="Genomic_DNA"/>
</dbReference>
<accession>A0A0N0MBE0</accession>
<evidence type="ECO:0000256" key="1">
    <source>
        <dbReference type="SAM" id="MobiDB-lite"/>
    </source>
</evidence>
<comment type="caution">
    <text evidence="2">The sequence shown here is derived from an EMBL/GenBank/DDBJ whole genome shotgun (WGS) entry which is preliminary data.</text>
</comment>